<dbReference type="AlphaFoldDB" id="A0A2H9TBN5"/>
<reference evidence="1" key="1">
    <citation type="journal article" date="2017" name="Appl. Environ. Microbiol.">
        <title>Molecular characterization of an Endozoicomonas-like organism causing infection in king scallop Pecten maximus L.</title>
        <authorList>
            <person name="Cano I."/>
            <person name="van Aerle R."/>
            <person name="Ross S."/>
            <person name="Verner-Jeffreys D.W."/>
            <person name="Paley R.K."/>
            <person name="Rimmer G."/>
            <person name="Ryder D."/>
            <person name="Hooper P."/>
            <person name="Stone D."/>
            <person name="Feist S.W."/>
        </authorList>
    </citation>
    <scope>NUCLEOTIDE SEQUENCE</scope>
</reference>
<dbReference type="EMBL" id="NSIT01000013">
    <property type="protein sequence ID" value="PJE80538.1"/>
    <property type="molecule type" value="Genomic_DNA"/>
</dbReference>
<comment type="caution">
    <text evidence="1">The sequence shown here is derived from an EMBL/GenBank/DDBJ whole genome shotgun (WGS) entry which is preliminary data.</text>
</comment>
<sequence>MGQTYEKTNEQWYQSVWCHGNGGQSEILLENNRRVDCLTDSHAIEMEFASKWHHAIGQALDYAMLTHKKAGIVLILRRPNDHYYWQQLNETINYYQLPIMLWQLGP</sequence>
<name>A0A2H9TBN5_9ZZZZ</name>
<protein>
    <submittedName>
        <fullName evidence="1">Uncharacterized protein</fullName>
    </submittedName>
</protein>
<proteinExistence type="predicted"/>
<gene>
    <name evidence="1" type="ORF">CI610_00430</name>
</gene>
<accession>A0A2H9TBN5</accession>
<organism evidence="1">
    <name type="scientific">invertebrate metagenome</name>
    <dbReference type="NCBI Taxonomy" id="1711999"/>
    <lineage>
        <taxon>unclassified sequences</taxon>
        <taxon>metagenomes</taxon>
        <taxon>organismal metagenomes</taxon>
    </lineage>
</organism>
<evidence type="ECO:0000313" key="1">
    <source>
        <dbReference type="EMBL" id="PJE80538.1"/>
    </source>
</evidence>